<dbReference type="InterPro" id="IPR003675">
    <property type="entry name" value="Rce1/LyrA-like_dom"/>
</dbReference>
<keyword evidence="3" id="KW-0378">Hydrolase</keyword>
<evidence type="ECO:0000256" key="1">
    <source>
        <dbReference type="SAM" id="Phobius"/>
    </source>
</evidence>
<feature type="domain" description="CAAX prenyl protease 2/Lysostaphin resistance protein A-like" evidence="2">
    <location>
        <begin position="124"/>
        <end position="215"/>
    </location>
</feature>
<dbReference type="RefSeq" id="WP_187065968.1">
    <property type="nucleotide sequence ID" value="NZ_JACRVF010000001.1"/>
</dbReference>
<keyword evidence="3" id="KW-0645">Protease</keyword>
<feature type="transmembrane region" description="Helical" evidence="1">
    <location>
        <begin position="204"/>
        <end position="225"/>
    </location>
</feature>
<organism evidence="3 4">
    <name type="scientific">Pontibacter cellulosilyticus</name>
    <dbReference type="NCBI Taxonomy" id="1720253"/>
    <lineage>
        <taxon>Bacteria</taxon>
        <taxon>Pseudomonadati</taxon>
        <taxon>Bacteroidota</taxon>
        <taxon>Cytophagia</taxon>
        <taxon>Cytophagales</taxon>
        <taxon>Hymenobacteraceae</taxon>
        <taxon>Pontibacter</taxon>
    </lineage>
</organism>
<dbReference type="EMBL" id="JACRVF010000001">
    <property type="protein sequence ID" value="MBC5992000.1"/>
    <property type="molecule type" value="Genomic_DNA"/>
</dbReference>
<keyword evidence="3" id="KW-0482">Metalloprotease</keyword>
<keyword evidence="1" id="KW-0472">Membrane</keyword>
<sequence>MNTQLEQTLQVGEKKQLPFITYIGLYLALALPGIFVMVSGQIKPGWVLSEIFFWSLTLLILVIVVLYERQPLSSIGLGKLTWRSVAWGIGAGLVLFVLFGLLQGLVKLIGLPISTSAAKQIGEMPVWGIFLLALRAGVMEEVLFRGYPFERLLTLTGSKAVAAIVPLLVFIITHLSWGLGHLIFVTAAGGLITLLYLWKRNLWINIIAHFLVDFIAFMMIPLLLAK</sequence>
<evidence type="ECO:0000259" key="2">
    <source>
        <dbReference type="Pfam" id="PF02517"/>
    </source>
</evidence>
<feature type="transmembrane region" description="Helical" evidence="1">
    <location>
        <begin position="121"/>
        <end position="139"/>
    </location>
</feature>
<proteinExistence type="predicted"/>
<dbReference type="Pfam" id="PF02517">
    <property type="entry name" value="Rce1-like"/>
    <property type="match status" value="1"/>
</dbReference>
<feature type="transmembrane region" description="Helical" evidence="1">
    <location>
        <begin position="19"/>
        <end position="38"/>
    </location>
</feature>
<feature type="transmembrane region" description="Helical" evidence="1">
    <location>
        <begin position="151"/>
        <end position="172"/>
    </location>
</feature>
<protein>
    <submittedName>
        <fullName evidence="3">CPBP family intramembrane metalloprotease</fullName>
    </submittedName>
</protein>
<feature type="transmembrane region" description="Helical" evidence="1">
    <location>
        <begin position="45"/>
        <end position="67"/>
    </location>
</feature>
<keyword evidence="4" id="KW-1185">Reference proteome</keyword>
<dbReference type="GO" id="GO:0080120">
    <property type="term" value="P:CAAX-box protein maturation"/>
    <property type="evidence" value="ECO:0007669"/>
    <property type="project" value="UniProtKB-ARBA"/>
</dbReference>
<evidence type="ECO:0000313" key="3">
    <source>
        <dbReference type="EMBL" id="MBC5992000.1"/>
    </source>
</evidence>
<reference evidence="3" key="1">
    <citation type="submission" date="2020-08" db="EMBL/GenBank/DDBJ databases">
        <title>Pontibacter sp. SD6 16S ribosomal RNA gene Genome sequencing and assembly.</title>
        <authorList>
            <person name="Kang M."/>
        </authorList>
    </citation>
    <scope>NUCLEOTIDE SEQUENCE</scope>
    <source>
        <strain evidence="3">SD6</strain>
    </source>
</reference>
<dbReference type="Proteomes" id="UP000603640">
    <property type="component" value="Unassembled WGS sequence"/>
</dbReference>
<comment type="caution">
    <text evidence="3">The sequence shown here is derived from an EMBL/GenBank/DDBJ whole genome shotgun (WGS) entry which is preliminary data.</text>
</comment>
<name>A0A923N7P2_9BACT</name>
<keyword evidence="1" id="KW-0812">Transmembrane</keyword>
<dbReference type="GO" id="GO:0008237">
    <property type="term" value="F:metallopeptidase activity"/>
    <property type="evidence" value="ECO:0007669"/>
    <property type="project" value="UniProtKB-KW"/>
</dbReference>
<dbReference type="GO" id="GO:0004175">
    <property type="term" value="F:endopeptidase activity"/>
    <property type="evidence" value="ECO:0007669"/>
    <property type="project" value="UniProtKB-ARBA"/>
</dbReference>
<feature type="transmembrane region" description="Helical" evidence="1">
    <location>
        <begin position="179"/>
        <end position="198"/>
    </location>
</feature>
<keyword evidence="1" id="KW-1133">Transmembrane helix</keyword>
<accession>A0A923N7P2</accession>
<feature type="transmembrane region" description="Helical" evidence="1">
    <location>
        <begin position="87"/>
        <end position="109"/>
    </location>
</feature>
<gene>
    <name evidence="3" type="ORF">H8S84_04025</name>
</gene>
<dbReference type="AlphaFoldDB" id="A0A923N7P2"/>
<evidence type="ECO:0000313" key="4">
    <source>
        <dbReference type="Proteomes" id="UP000603640"/>
    </source>
</evidence>